<protein>
    <submittedName>
        <fullName evidence="1">Uncharacterized protein</fullName>
    </submittedName>
</protein>
<name>A0AA88A947_FICCA</name>
<evidence type="ECO:0000313" key="2">
    <source>
        <dbReference type="Proteomes" id="UP001187192"/>
    </source>
</evidence>
<gene>
    <name evidence="1" type="ORF">TIFTF001_016592</name>
</gene>
<accession>A0AA88A947</accession>
<dbReference type="AlphaFoldDB" id="A0AA88A947"/>
<reference evidence="1" key="1">
    <citation type="submission" date="2023-07" db="EMBL/GenBank/DDBJ databases">
        <title>draft genome sequence of fig (Ficus carica).</title>
        <authorList>
            <person name="Takahashi T."/>
            <person name="Nishimura K."/>
        </authorList>
    </citation>
    <scope>NUCLEOTIDE SEQUENCE</scope>
</reference>
<organism evidence="1 2">
    <name type="scientific">Ficus carica</name>
    <name type="common">Common fig</name>
    <dbReference type="NCBI Taxonomy" id="3494"/>
    <lineage>
        <taxon>Eukaryota</taxon>
        <taxon>Viridiplantae</taxon>
        <taxon>Streptophyta</taxon>
        <taxon>Embryophyta</taxon>
        <taxon>Tracheophyta</taxon>
        <taxon>Spermatophyta</taxon>
        <taxon>Magnoliopsida</taxon>
        <taxon>eudicotyledons</taxon>
        <taxon>Gunneridae</taxon>
        <taxon>Pentapetalae</taxon>
        <taxon>rosids</taxon>
        <taxon>fabids</taxon>
        <taxon>Rosales</taxon>
        <taxon>Moraceae</taxon>
        <taxon>Ficeae</taxon>
        <taxon>Ficus</taxon>
    </lineage>
</organism>
<sequence>MPKILDTTLDEITWCDQSYATMLSLVVCKREAPQSKGDTIGCLLKALKSAKGTEEQAEDKCTDTRCPLDGSHMSSCSANVEARVHAMGTIVSQGQDGGASTAWTGQLKKGSAVIEDISLSVTPSWQSIESRQLDKKGWDRDQQGGRIFFALSSLLVELVQGNSTIFAHATLRYPVYDD</sequence>
<evidence type="ECO:0000313" key="1">
    <source>
        <dbReference type="EMBL" id="GMN47415.1"/>
    </source>
</evidence>
<proteinExistence type="predicted"/>
<dbReference type="Proteomes" id="UP001187192">
    <property type="component" value="Unassembled WGS sequence"/>
</dbReference>
<keyword evidence="2" id="KW-1185">Reference proteome</keyword>
<dbReference type="EMBL" id="BTGU01000025">
    <property type="protein sequence ID" value="GMN47415.1"/>
    <property type="molecule type" value="Genomic_DNA"/>
</dbReference>
<comment type="caution">
    <text evidence="1">The sequence shown here is derived from an EMBL/GenBank/DDBJ whole genome shotgun (WGS) entry which is preliminary data.</text>
</comment>